<dbReference type="Proteomes" id="UP001142393">
    <property type="component" value="Unassembled WGS sequence"/>
</dbReference>
<name>A0A9W8NWB4_9AGAR</name>
<dbReference type="AlphaFoldDB" id="A0A9W8NWB4"/>
<reference evidence="1 2" key="1">
    <citation type="journal article" date="2023" name="Proc. Natl. Acad. Sci. U.S.A.">
        <title>A global phylogenomic analysis of the shiitake genus Lentinula.</title>
        <authorList>
            <person name="Sierra-Patev S."/>
            <person name="Min B."/>
            <person name="Naranjo-Ortiz M."/>
            <person name="Looney B."/>
            <person name="Konkel Z."/>
            <person name="Slot J.C."/>
            <person name="Sakamoto Y."/>
            <person name="Steenwyk J.L."/>
            <person name="Rokas A."/>
            <person name="Carro J."/>
            <person name="Camarero S."/>
            <person name="Ferreira P."/>
            <person name="Molpeceres G."/>
            <person name="Ruiz-Duenas F.J."/>
            <person name="Serrano A."/>
            <person name="Henrissat B."/>
            <person name="Drula E."/>
            <person name="Hughes K.W."/>
            <person name="Mata J.L."/>
            <person name="Ishikawa N.K."/>
            <person name="Vargas-Isla R."/>
            <person name="Ushijima S."/>
            <person name="Smith C.A."/>
            <person name="Donoghue J."/>
            <person name="Ahrendt S."/>
            <person name="Andreopoulos W."/>
            <person name="He G."/>
            <person name="LaButti K."/>
            <person name="Lipzen A."/>
            <person name="Ng V."/>
            <person name="Riley R."/>
            <person name="Sandor L."/>
            <person name="Barry K."/>
            <person name="Martinez A.T."/>
            <person name="Xiao Y."/>
            <person name="Gibbons J.G."/>
            <person name="Terashima K."/>
            <person name="Grigoriev I.V."/>
            <person name="Hibbett D."/>
        </authorList>
    </citation>
    <scope>NUCLEOTIDE SEQUENCE [LARGE SCALE GENOMIC DNA]</scope>
    <source>
        <strain evidence="1 2">TFB7810</strain>
    </source>
</reference>
<comment type="caution">
    <text evidence="1">The sequence shown here is derived from an EMBL/GenBank/DDBJ whole genome shotgun (WGS) entry which is preliminary data.</text>
</comment>
<protein>
    <submittedName>
        <fullName evidence="1">Uncharacterized protein</fullName>
    </submittedName>
</protein>
<evidence type="ECO:0000313" key="1">
    <source>
        <dbReference type="EMBL" id="KAJ3742161.1"/>
    </source>
</evidence>
<gene>
    <name evidence="1" type="ORF">DFH05DRAFT_287451</name>
</gene>
<sequence>MACYDILADICTDLPFDFFQSQRLDAANPLSFVNDLDNSFNFPLLQSTELPGFTNLPIYQLDFHEELSPNSPVAHLNLEQDAFVFISTDPTNSRAIAKECQINEKSQFDVYPDYLQHKSKAKPSDKRDMLTVDRSNVKIPESDINQAEPEHSKTYGHATSASFLEHQLGPTKWNIFTGKLVKRGKASKQQESPSGIIDLLVKTEIIKETLCRFLPPAYSEVDYAVHTWTNGRVLLTRAAVFALSGWSKVFFSYWSRRAERLALLSFHDHRLRIISSELERRLAEDLTDSFNHGTSAHFEPNCHYAHSSCSTDTVVQSFIQMTTRRLDAVLKETKERTGFDTTKLRGKSSILDPYLVMKDRFFAISAPKSAHSQAHFGNFESTNDVRRETISSVGKPISPSQSNYVGSTLVHSFNNPRLKPNSHPGQSMFKLQHAVDLTADAAKDQSEFEFEWQSK</sequence>
<evidence type="ECO:0000313" key="2">
    <source>
        <dbReference type="Proteomes" id="UP001142393"/>
    </source>
</evidence>
<proteinExistence type="predicted"/>
<keyword evidence="2" id="KW-1185">Reference proteome</keyword>
<organism evidence="1 2">
    <name type="scientific">Lentinula detonsa</name>
    <dbReference type="NCBI Taxonomy" id="2804962"/>
    <lineage>
        <taxon>Eukaryota</taxon>
        <taxon>Fungi</taxon>
        <taxon>Dikarya</taxon>
        <taxon>Basidiomycota</taxon>
        <taxon>Agaricomycotina</taxon>
        <taxon>Agaricomycetes</taxon>
        <taxon>Agaricomycetidae</taxon>
        <taxon>Agaricales</taxon>
        <taxon>Marasmiineae</taxon>
        <taxon>Omphalotaceae</taxon>
        <taxon>Lentinula</taxon>
    </lineage>
</organism>
<accession>A0A9W8NWB4</accession>
<dbReference type="EMBL" id="JANVFU010000011">
    <property type="protein sequence ID" value="KAJ3742161.1"/>
    <property type="molecule type" value="Genomic_DNA"/>
</dbReference>